<accession>L2FGD5</accession>
<dbReference type="STRING" id="1213859.L2FGD5"/>
<dbReference type="EMBL" id="ANPB02000004">
    <property type="protein sequence ID" value="KAF4484645.1"/>
    <property type="molecule type" value="Genomic_DNA"/>
</dbReference>
<dbReference type="GeneID" id="43608747"/>
<evidence type="ECO:0000313" key="3">
    <source>
        <dbReference type="EMBL" id="KAF4484645.1"/>
    </source>
</evidence>
<dbReference type="OrthoDB" id="3819888at2759"/>
<dbReference type="PANTHER" id="PTHR43658:SF8">
    <property type="entry name" value="17-BETA-HYDROXYSTEROID DEHYDROGENASE 14-RELATED"/>
    <property type="match status" value="1"/>
</dbReference>
<gene>
    <name evidence="3" type="primary">TS2</name>
    <name evidence="2" type="ORF">CGGC5_13354</name>
    <name evidence="3" type="ORF">CGGC5_v008202</name>
</gene>
<proteinExistence type="predicted"/>
<sequence length="98" mass="10123">MRIQGRTFIVTGGASSLGQGCVDMIILHGGNAAVLDTNSSLGTAANTELGPSMKFLYCDVTVTQSVANAIKAALNWAQEVENPSAASSLLLALALRAW</sequence>
<keyword evidence="1" id="KW-0560">Oxidoreductase</keyword>
<protein>
    <submittedName>
        <fullName evidence="3">Sex determination protein tasselseed-2</fullName>
    </submittedName>
    <submittedName>
        <fullName evidence="2">Short-chain dehydrogenase reductase sdr</fullName>
    </submittedName>
</protein>
<dbReference type="PANTHER" id="PTHR43658">
    <property type="entry name" value="SHORT-CHAIN DEHYDROGENASE/REDUCTASE"/>
    <property type="match status" value="1"/>
</dbReference>
<dbReference type="InParanoid" id="L2FGD5"/>
<dbReference type="Proteomes" id="UP000011096">
    <property type="component" value="Unassembled WGS sequence"/>
</dbReference>
<organism evidence="2">
    <name type="scientific">Colletotrichum fructicola (strain Nara gc5)</name>
    <name type="common">Anthracnose fungus</name>
    <name type="synonym">Colletotrichum gloeosporioides (strain Nara gc5)</name>
    <dbReference type="NCBI Taxonomy" id="1213859"/>
    <lineage>
        <taxon>Eukaryota</taxon>
        <taxon>Fungi</taxon>
        <taxon>Dikarya</taxon>
        <taxon>Ascomycota</taxon>
        <taxon>Pezizomycotina</taxon>
        <taxon>Sordariomycetes</taxon>
        <taxon>Hypocreomycetidae</taxon>
        <taxon>Glomerellales</taxon>
        <taxon>Glomerellaceae</taxon>
        <taxon>Colletotrichum</taxon>
        <taxon>Colletotrichum gloeosporioides species complex</taxon>
    </lineage>
</organism>
<dbReference type="AlphaFoldDB" id="L2FGD5"/>
<evidence type="ECO:0000313" key="2">
    <source>
        <dbReference type="EMBL" id="ELA25454.1"/>
    </source>
</evidence>
<name>L2FGD5_COLFN</name>
<dbReference type="Gene3D" id="3.40.50.720">
    <property type="entry name" value="NAD(P)-binding Rossmann-like Domain"/>
    <property type="match status" value="1"/>
</dbReference>
<evidence type="ECO:0000313" key="4">
    <source>
        <dbReference type="Proteomes" id="UP000011096"/>
    </source>
</evidence>
<keyword evidence="4" id="KW-1185">Reference proteome</keyword>
<dbReference type="RefSeq" id="XP_031892079.1">
    <property type="nucleotide sequence ID" value="XM_032024578.1"/>
</dbReference>
<dbReference type="GO" id="GO:0016491">
    <property type="term" value="F:oxidoreductase activity"/>
    <property type="evidence" value="ECO:0007669"/>
    <property type="project" value="UniProtKB-KW"/>
</dbReference>
<dbReference type="SUPFAM" id="SSF51735">
    <property type="entry name" value="NAD(P)-binding Rossmann-fold domains"/>
    <property type="match status" value="1"/>
</dbReference>
<dbReference type="EMBL" id="KB021142">
    <property type="protein sequence ID" value="ELA25454.1"/>
    <property type="molecule type" value="Genomic_DNA"/>
</dbReference>
<dbReference type="InterPro" id="IPR036291">
    <property type="entry name" value="NAD(P)-bd_dom_sf"/>
</dbReference>
<reference evidence="3 4" key="2">
    <citation type="submission" date="2012-08" db="EMBL/GenBank/DDBJ databases">
        <authorList>
            <person name="Gan P.H.P."/>
            <person name="Ikeda K."/>
            <person name="Irieda H."/>
            <person name="Narusaka M."/>
            <person name="O'Connell R.J."/>
            <person name="Narusaka Y."/>
            <person name="Takano Y."/>
            <person name="Kubo Y."/>
            <person name="Shirasu K."/>
        </authorList>
    </citation>
    <scope>NUCLEOTIDE SEQUENCE [LARGE SCALE GENOMIC DNA]</scope>
    <source>
        <strain evidence="3 4">Nara gc5</strain>
    </source>
</reference>
<reference evidence="3 4" key="3">
    <citation type="submission" date="2020-04" db="EMBL/GenBank/DDBJ databases">
        <title>Genome sequencing and assembly of multiple isolates from the Colletotrichum gloeosporioides species complex.</title>
        <authorList>
            <person name="Gan P."/>
            <person name="Shirasu K."/>
        </authorList>
    </citation>
    <scope>NUCLEOTIDE SEQUENCE [LARGE SCALE GENOMIC DNA]</scope>
    <source>
        <strain evidence="3 4">Nara gc5</strain>
    </source>
</reference>
<evidence type="ECO:0000256" key="1">
    <source>
        <dbReference type="ARBA" id="ARBA00023002"/>
    </source>
</evidence>
<dbReference type="HOGENOM" id="CLU_2333508_0_0_1"/>
<dbReference type="PROSITE" id="PS51257">
    <property type="entry name" value="PROKAR_LIPOPROTEIN"/>
    <property type="match status" value="1"/>
</dbReference>
<reference evidence="2" key="1">
    <citation type="submission" date="2012-08" db="EMBL/GenBank/DDBJ databases">
        <title>Genome analysis of Colletotrichum orbiculare and Colletotrichum fructicola.</title>
        <authorList>
            <person name="Gan P.H.P."/>
            <person name="Ikeda K."/>
            <person name="Irieda H."/>
            <person name="Narusaka M."/>
            <person name="O'Connell R.J."/>
            <person name="Narusaka Y."/>
            <person name="Takano Y."/>
            <person name="Kubo Y."/>
            <person name="Shirasu K."/>
        </authorList>
    </citation>
    <scope>NUCLEOTIDE SEQUENCE</scope>
    <source>
        <strain evidence="2">Nara gc5</strain>
    </source>
</reference>